<evidence type="ECO:0000256" key="2">
    <source>
        <dbReference type="SAM" id="SignalP"/>
    </source>
</evidence>
<evidence type="ECO:0000313" key="3">
    <source>
        <dbReference type="EMBL" id="AWN44714.1"/>
    </source>
</evidence>
<dbReference type="Pfam" id="PF11604">
    <property type="entry name" value="CusF_Ec"/>
    <property type="match status" value="1"/>
</dbReference>
<feature type="region of interest" description="Disordered" evidence="1">
    <location>
        <begin position="28"/>
        <end position="61"/>
    </location>
</feature>
<evidence type="ECO:0000313" key="4">
    <source>
        <dbReference type="Proteomes" id="UP000245926"/>
    </source>
</evidence>
<feature type="chain" id="PRO_5016091290" description="Copper-binding protein" evidence="2">
    <location>
        <begin position="30"/>
        <end position="127"/>
    </location>
</feature>
<dbReference type="OrthoDB" id="5771277at2"/>
<reference evidence="4" key="1">
    <citation type="submission" date="2018-05" db="EMBL/GenBank/DDBJ databases">
        <title>Complete Genome Sequence of Methylobacterium sp. 17SD2-17.</title>
        <authorList>
            <person name="Srinivasan S."/>
        </authorList>
    </citation>
    <scope>NUCLEOTIDE SEQUENCE [LARGE SCALE GENOMIC DNA]</scope>
    <source>
        <strain evidence="4">17SD2-17</strain>
    </source>
</reference>
<keyword evidence="2" id="KW-0732">Signal</keyword>
<feature type="signal peptide" evidence="2">
    <location>
        <begin position="1"/>
        <end position="29"/>
    </location>
</feature>
<protein>
    <recommendedName>
        <fullName evidence="5">Copper-binding protein</fullName>
    </recommendedName>
</protein>
<gene>
    <name evidence="3" type="ORF">DK389_21475</name>
</gene>
<evidence type="ECO:0000256" key="1">
    <source>
        <dbReference type="SAM" id="MobiDB-lite"/>
    </source>
</evidence>
<evidence type="ECO:0008006" key="5">
    <source>
        <dbReference type="Google" id="ProtNLM"/>
    </source>
</evidence>
<dbReference type="EMBL" id="CP029550">
    <property type="protein sequence ID" value="AWN44714.1"/>
    <property type="molecule type" value="Genomic_DNA"/>
</dbReference>
<sequence length="127" mass="12866">MFDLGQSTRMRTLAAAAATSLLLGGAAHAQAGKPSGMDDMPGMSGNAAGAKNQTASAKGTVAAVDPGQHKVTFDHEPIPAIGWPAMHMEFPAATSVDLSKVKPGAKVQFTLSGSKGNYTVQSITTAP</sequence>
<dbReference type="InterPro" id="IPR042230">
    <property type="entry name" value="CusF_sf"/>
</dbReference>
<dbReference type="Gene3D" id="2.40.50.320">
    <property type="entry name" value="Copper binding periplasmic protein CusF"/>
    <property type="match status" value="1"/>
</dbReference>
<dbReference type="AlphaFoldDB" id="A0A2U8WES5"/>
<dbReference type="KEGG" id="mets:DK389_21475"/>
<dbReference type="Proteomes" id="UP000245926">
    <property type="component" value="Chromosome"/>
</dbReference>
<organism evidence="3 4">
    <name type="scientific">Methylobacterium durans</name>
    <dbReference type="NCBI Taxonomy" id="2202825"/>
    <lineage>
        <taxon>Bacteria</taxon>
        <taxon>Pseudomonadati</taxon>
        <taxon>Pseudomonadota</taxon>
        <taxon>Alphaproteobacteria</taxon>
        <taxon>Hyphomicrobiales</taxon>
        <taxon>Methylobacteriaceae</taxon>
        <taxon>Methylobacterium</taxon>
    </lineage>
</organism>
<proteinExistence type="predicted"/>
<name>A0A2U8WES5_9HYPH</name>
<accession>A0A2U8WES5</accession>
<dbReference type="InterPro" id="IPR021647">
    <property type="entry name" value="CusF_Ec"/>
</dbReference>
<keyword evidence="4" id="KW-1185">Reference proteome</keyword>